<accession>A0AAX3MWN6</accession>
<evidence type="ECO:0000313" key="7">
    <source>
        <dbReference type="EMBL" id="WDH81806.1"/>
    </source>
</evidence>
<dbReference type="PROSITE" id="PS50126">
    <property type="entry name" value="S1"/>
    <property type="match status" value="1"/>
</dbReference>
<protein>
    <submittedName>
        <fullName evidence="7">Rne/Rng family ribonuclease</fullName>
    </submittedName>
</protein>
<dbReference type="RefSeq" id="WP_047914285.1">
    <property type="nucleotide sequence ID" value="NZ_CP118101.1"/>
</dbReference>
<evidence type="ECO:0000256" key="2">
    <source>
        <dbReference type="ARBA" id="ARBA00022723"/>
    </source>
</evidence>
<gene>
    <name evidence="7" type="ORF">PUW23_20235</name>
</gene>
<evidence type="ECO:0000259" key="6">
    <source>
        <dbReference type="PROSITE" id="PS50126"/>
    </source>
</evidence>
<dbReference type="CDD" id="cd04453">
    <property type="entry name" value="S1_RNase_E"/>
    <property type="match status" value="1"/>
</dbReference>
<keyword evidence="5" id="KW-0694">RNA-binding</keyword>
<dbReference type="GO" id="GO:0004540">
    <property type="term" value="F:RNA nuclease activity"/>
    <property type="evidence" value="ECO:0007669"/>
    <property type="project" value="InterPro"/>
</dbReference>
<dbReference type="AlphaFoldDB" id="A0AAX3MWN6"/>
<reference evidence="7" key="1">
    <citation type="submission" date="2023-02" db="EMBL/GenBank/DDBJ databases">
        <title>Pathogen: clinical or host-associated sample.</title>
        <authorList>
            <person name="Hergert J."/>
            <person name="Casey R."/>
            <person name="Wagner J."/>
            <person name="Young E.L."/>
            <person name="Oakeson K.F."/>
        </authorList>
    </citation>
    <scope>NUCLEOTIDE SEQUENCE</scope>
    <source>
        <strain evidence="7">2022CK-00830</strain>
    </source>
</reference>
<dbReference type="GO" id="GO:0003723">
    <property type="term" value="F:RNA binding"/>
    <property type="evidence" value="ECO:0007669"/>
    <property type="project" value="UniProtKB-KW"/>
</dbReference>
<dbReference type="EMBL" id="CP118101">
    <property type="protein sequence ID" value="WDH81806.1"/>
    <property type="molecule type" value="Genomic_DNA"/>
</dbReference>
<name>A0AAX3MWN6_9BACL</name>
<dbReference type="InterPro" id="IPR012340">
    <property type="entry name" value="NA-bd_OB-fold"/>
</dbReference>
<dbReference type="GO" id="GO:0006364">
    <property type="term" value="P:rRNA processing"/>
    <property type="evidence" value="ECO:0007669"/>
    <property type="project" value="TreeGrafter"/>
</dbReference>
<dbReference type="Pfam" id="PF10150">
    <property type="entry name" value="RNase_E_G"/>
    <property type="match status" value="1"/>
</dbReference>
<evidence type="ECO:0000313" key="8">
    <source>
        <dbReference type="Proteomes" id="UP001220962"/>
    </source>
</evidence>
<dbReference type="InterPro" id="IPR004659">
    <property type="entry name" value="RNase_E/G"/>
</dbReference>
<evidence type="ECO:0000256" key="3">
    <source>
        <dbReference type="ARBA" id="ARBA00022801"/>
    </source>
</evidence>
<dbReference type="Proteomes" id="UP001220962">
    <property type="component" value="Chromosome"/>
</dbReference>
<dbReference type="NCBIfam" id="TIGR00757">
    <property type="entry name" value="RNaseEG"/>
    <property type="match status" value="1"/>
</dbReference>
<sequence length="396" mass="45265">MKQTIVNCEPNLIRMALLEEGKVVEYAAERAGERGLLGSFFKGRVVNVLPGMQAAFVDIGQKKNAFLYIDDVLHPNLDKQPKIKPAITELLSVGQDIVVQVFKEPVGGKGARVTTHYALPGRWIVYMPMAGYIAVSKKIAKEGERSRLKSIAERCKRDEEGMIIRTVSEHESLEAIEGDVIQLRKVWQRIEQKASMNNAPRLLHQDLSILQRFIRDSYTVHSDEFVIDNEHQAREAKLFYQDVALNGVPHFHIYRGDKPVFEAYGVQEQLVRDFKRKVWLEGGSYVVIDHTEALTVIDVNTGKYIGGRNLEETVTKTNLQAAIEIARLIRLRDIGGIIIIDFIDMEFDRHRDEVMLTLERELQKDRTKSHVVGWTRLGLLELTRKKVREESILVLE</sequence>
<comment type="cofactor">
    <cofactor evidence="1">
        <name>Mg(2+)</name>
        <dbReference type="ChEBI" id="CHEBI:18420"/>
    </cofactor>
</comment>
<dbReference type="Gene3D" id="2.40.50.140">
    <property type="entry name" value="Nucleic acid-binding proteins"/>
    <property type="match status" value="1"/>
</dbReference>
<feature type="domain" description="S1 motif" evidence="6">
    <location>
        <begin position="38"/>
        <end position="103"/>
    </location>
</feature>
<dbReference type="PANTHER" id="PTHR30001:SF0">
    <property type="entry name" value="RIBONUCLEASE G"/>
    <property type="match status" value="1"/>
</dbReference>
<dbReference type="GO" id="GO:0046872">
    <property type="term" value="F:metal ion binding"/>
    <property type="evidence" value="ECO:0007669"/>
    <property type="project" value="UniProtKB-KW"/>
</dbReference>
<keyword evidence="4" id="KW-0460">Magnesium</keyword>
<dbReference type="InterPro" id="IPR003029">
    <property type="entry name" value="S1_domain"/>
</dbReference>
<dbReference type="GO" id="GO:0016787">
    <property type="term" value="F:hydrolase activity"/>
    <property type="evidence" value="ECO:0007669"/>
    <property type="project" value="UniProtKB-KW"/>
</dbReference>
<keyword evidence="3" id="KW-0378">Hydrolase</keyword>
<evidence type="ECO:0000256" key="5">
    <source>
        <dbReference type="ARBA" id="ARBA00022884"/>
    </source>
</evidence>
<dbReference type="PANTHER" id="PTHR30001">
    <property type="entry name" value="RIBONUCLEASE"/>
    <property type="match status" value="1"/>
</dbReference>
<evidence type="ECO:0000256" key="1">
    <source>
        <dbReference type="ARBA" id="ARBA00001946"/>
    </source>
</evidence>
<dbReference type="SMART" id="SM00316">
    <property type="entry name" value="S1"/>
    <property type="match status" value="1"/>
</dbReference>
<keyword evidence="2" id="KW-0479">Metal-binding</keyword>
<dbReference type="InterPro" id="IPR019307">
    <property type="entry name" value="RNA-bd_AU-1/RNase_E/G"/>
</dbReference>
<evidence type="ECO:0000256" key="4">
    <source>
        <dbReference type="ARBA" id="ARBA00022842"/>
    </source>
</evidence>
<dbReference type="GO" id="GO:0005737">
    <property type="term" value="C:cytoplasm"/>
    <property type="evidence" value="ECO:0007669"/>
    <property type="project" value="TreeGrafter"/>
</dbReference>
<organism evidence="7 8">
    <name type="scientific">Paenibacillus urinalis</name>
    <dbReference type="NCBI Taxonomy" id="521520"/>
    <lineage>
        <taxon>Bacteria</taxon>
        <taxon>Bacillati</taxon>
        <taxon>Bacillota</taxon>
        <taxon>Bacilli</taxon>
        <taxon>Bacillales</taxon>
        <taxon>Paenibacillaceae</taxon>
        <taxon>Paenibacillus</taxon>
    </lineage>
</organism>
<proteinExistence type="predicted"/>
<dbReference type="SUPFAM" id="SSF50249">
    <property type="entry name" value="Nucleic acid-binding proteins"/>
    <property type="match status" value="1"/>
</dbReference>